<name>A0ABP7XCG9_9FLAO</name>
<comment type="caution">
    <text evidence="7">The sequence shown here is derived from an EMBL/GenBank/DDBJ whole genome shotgun (WGS) entry which is preliminary data.</text>
</comment>
<dbReference type="CDD" id="cd07185">
    <property type="entry name" value="OmpA_C-like"/>
    <property type="match status" value="1"/>
</dbReference>
<dbReference type="Pfam" id="PF00691">
    <property type="entry name" value="OmpA"/>
    <property type="match status" value="1"/>
</dbReference>
<feature type="compositionally biased region" description="Basic and acidic residues" evidence="5">
    <location>
        <begin position="427"/>
        <end position="441"/>
    </location>
</feature>
<dbReference type="Proteomes" id="UP001500459">
    <property type="component" value="Unassembled WGS sequence"/>
</dbReference>
<proteinExistence type="predicted"/>
<evidence type="ECO:0000256" key="3">
    <source>
        <dbReference type="ARBA" id="ARBA00023237"/>
    </source>
</evidence>
<accession>A0ABP7XCG9</accession>
<dbReference type="Gene3D" id="3.30.1330.60">
    <property type="entry name" value="OmpA-like domain"/>
    <property type="match status" value="1"/>
</dbReference>
<dbReference type="Gene3D" id="2.60.120.560">
    <property type="entry name" value="Exo-inulinase, domain 1"/>
    <property type="match status" value="1"/>
</dbReference>
<evidence type="ECO:0000313" key="8">
    <source>
        <dbReference type="Proteomes" id="UP001500459"/>
    </source>
</evidence>
<dbReference type="EMBL" id="BAABCW010000002">
    <property type="protein sequence ID" value="GAA4111566.1"/>
    <property type="molecule type" value="Genomic_DNA"/>
</dbReference>
<dbReference type="InterPro" id="IPR036737">
    <property type="entry name" value="OmpA-like_sf"/>
</dbReference>
<keyword evidence="2 4" id="KW-0472">Membrane</keyword>
<feature type="region of interest" description="Disordered" evidence="5">
    <location>
        <begin position="410"/>
        <end position="441"/>
    </location>
</feature>
<evidence type="ECO:0000256" key="5">
    <source>
        <dbReference type="SAM" id="MobiDB-lite"/>
    </source>
</evidence>
<organism evidence="7 8">
    <name type="scientific">Aquimarina addita</name>
    <dbReference type="NCBI Taxonomy" id="870485"/>
    <lineage>
        <taxon>Bacteria</taxon>
        <taxon>Pseudomonadati</taxon>
        <taxon>Bacteroidota</taxon>
        <taxon>Flavobacteriia</taxon>
        <taxon>Flavobacteriales</taxon>
        <taxon>Flavobacteriaceae</taxon>
        <taxon>Aquimarina</taxon>
    </lineage>
</organism>
<evidence type="ECO:0000256" key="2">
    <source>
        <dbReference type="ARBA" id="ARBA00023136"/>
    </source>
</evidence>
<protein>
    <recommendedName>
        <fullName evidence="6">OmpA-like domain-containing protein</fullName>
    </recommendedName>
</protein>
<evidence type="ECO:0000313" key="7">
    <source>
        <dbReference type="EMBL" id="GAA4111566.1"/>
    </source>
</evidence>
<dbReference type="PROSITE" id="PS51123">
    <property type="entry name" value="OMPA_2"/>
    <property type="match status" value="1"/>
</dbReference>
<evidence type="ECO:0000256" key="4">
    <source>
        <dbReference type="PROSITE-ProRule" id="PRU00473"/>
    </source>
</evidence>
<dbReference type="InterPro" id="IPR050330">
    <property type="entry name" value="Bact_OuterMem_StrucFunc"/>
</dbReference>
<dbReference type="PANTHER" id="PTHR30329">
    <property type="entry name" value="STATOR ELEMENT OF FLAGELLAR MOTOR COMPLEX"/>
    <property type="match status" value="1"/>
</dbReference>
<gene>
    <name evidence="7" type="ORF">GCM10022393_09370</name>
</gene>
<reference evidence="8" key="1">
    <citation type="journal article" date="2019" name="Int. J. Syst. Evol. Microbiol.">
        <title>The Global Catalogue of Microorganisms (GCM) 10K type strain sequencing project: providing services to taxonomists for standard genome sequencing and annotation.</title>
        <authorList>
            <consortium name="The Broad Institute Genomics Platform"/>
            <consortium name="The Broad Institute Genome Sequencing Center for Infectious Disease"/>
            <person name="Wu L."/>
            <person name="Ma J."/>
        </authorList>
    </citation>
    <scope>NUCLEOTIDE SEQUENCE [LARGE SCALE GENOMIC DNA]</scope>
    <source>
        <strain evidence="8">JCM 17106</strain>
    </source>
</reference>
<dbReference type="RefSeq" id="WP_344925194.1">
    <property type="nucleotide sequence ID" value="NZ_BAABCW010000002.1"/>
</dbReference>
<dbReference type="InterPro" id="IPR006664">
    <property type="entry name" value="OMP_bac"/>
</dbReference>
<dbReference type="PANTHER" id="PTHR30329:SF21">
    <property type="entry name" value="LIPOPROTEIN YIAD-RELATED"/>
    <property type="match status" value="1"/>
</dbReference>
<sequence>MKTKYQVNGFILFFFFFGLSSVVNAQFWKKIAETAEKAVERTVLNKTDEKVSNKTSKTIDDATDVEYKKSKKSKNKAVISSGNDEYEDIDAETTFEVYSKFDFVPGERIIAFEDFSQDAIGDLPARWNSSGSAEVVTIKNAEGRYIQVTTGKGSYVPEFITEFPDNFTLEFDMVFDFDVSKYAFKRYFSVVFSDLANPAYELQNSTPGKNGFVFSVRGGIGGGGAADIRKYSQDKQLNLFSDKKMGKLTKDNRGRGKVMHISIWKQNQRMRVYIDEEKVFDIPRAFEKNVTLKNLKFFSEISPQDTFFYLGNMRYAIGEPDLRNKLISEGTLITYGITFDTGKATVKSTSYSTIKNIANILSENPAVNILITGHTDTDGDASSNQKLSEERAVAVKNIMVETFGINKSRIKTSGKGEESPVAVGNKPEAKAKNRRVEFKKL</sequence>
<dbReference type="PRINTS" id="PR01021">
    <property type="entry name" value="OMPADOMAIN"/>
</dbReference>
<dbReference type="SUPFAM" id="SSF103088">
    <property type="entry name" value="OmpA-like"/>
    <property type="match status" value="1"/>
</dbReference>
<dbReference type="InterPro" id="IPR006665">
    <property type="entry name" value="OmpA-like"/>
</dbReference>
<comment type="subcellular location">
    <subcellularLocation>
        <location evidence="1">Cell outer membrane</location>
    </subcellularLocation>
</comment>
<feature type="domain" description="OmpA-like" evidence="6">
    <location>
        <begin position="326"/>
        <end position="441"/>
    </location>
</feature>
<keyword evidence="8" id="KW-1185">Reference proteome</keyword>
<evidence type="ECO:0000259" key="6">
    <source>
        <dbReference type="PROSITE" id="PS51123"/>
    </source>
</evidence>
<keyword evidence="3" id="KW-0998">Cell outer membrane</keyword>
<evidence type="ECO:0000256" key="1">
    <source>
        <dbReference type="ARBA" id="ARBA00004442"/>
    </source>
</evidence>